<dbReference type="AlphaFoldDB" id="A0A1F5YKI9"/>
<dbReference type="SUPFAM" id="SSF81301">
    <property type="entry name" value="Nucleotidyltransferase"/>
    <property type="match status" value="1"/>
</dbReference>
<gene>
    <name evidence="2" type="ORF">A3F83_14655</name>
</gene>
<comment type="caution">
    <text evidence="2">The sequence shown here is derived from an EMBL/GenBank/DDBJ whole genome shotgun (WGS) entry which is preliminary data.</text>
</comment>
<organism evidence="2 3">
    <name type="scientific">Candidatus Glassbacteria bacterium RIFCSPLOWO2_12_FULL_58_11</name>
    <dbReference type="NCBI Taxonomy" id="1817867"/>
    <lineage>
        <taxon>Bacteria</taxon>
        <taxon>Candidatus Glassiibacteriota</taxon>
    </lineage>
</organism>
<dbReference type="InterPro" id="IPR043519">
    <property type="entry name" value="NT_sf"/>
</dbReference>
<proteinExistence type="predicted"/>
<reference evidence="2 3" key="1">
    <citation type="journal article" date="2016" name="Nat. Commun.">
        <title>Thousands of microbial genomes shed light on interconnected biogeochemical processes in an aquifer system.</title>
        <authorList>
            <person name="Anantharaman K."/>
            <person name="Brown C.T."/>
            <person name="Hug L.A."/>
            <person name="Sharon I."/>
            <person name="Castelle C.J."/>
            <person name="Probst A.J."/>
            <person name="Thomas B.C."/>
            <person name="Singh A."/>
            <person name="Wilkins M.J."/>
            <person name="Karaoz U."/>
            <person name="Brodie E.L."/>
            <person name="Williams K.H."/>
            <person name="Hubbard S.S."/>
            <person name="Banfield J.F."/>
        </authorList>
    </citation>
    <scope>NUCLEOTIDE SEQUENCE [LARGE SCALE GENOMIC DNA]</scope>
</reference>
<evidence type="ECO:0000259" key="1">
    <source>
        <dbReference type="Pfam" id="PF01909"/>
    </source>
</evidence>
<dbReference type="Gene3D" id="3.30.460.10">
    <property type="entry name" value="Beta Polymerase, domain 2"/>
    <property type="match status" value="1"/>
</dbReference>
<dbReference type="InterPro" id="IPR002934">
    <property type="entry name" value="Polymerase_NTP_transf_dom"/>
</dbReference>
<dbReference type="PANTHER" id="PTHR33933">
    <property type="entry name" value="NUCLEOTIDYLTRANSFERASE"/>
    <property type="match status" value="1"/>
</dbReference>
<dbReference type="Pfam" id="PF01909">
    <property type="entry name" value="NTP_transf_2"/>
    <property type="match status" value="1"/>
</dbReference>
<dbReference type="InterPro" id="IPR052548">
    <property type="entry name" value="Type_VII_TA_antitoxin"/>
</dbReference>
<dbReference type="PANTHER" id="PTHR33933:SF1">
    <property type="entry name" value="PROTEIN ADENYLYLTRANSFERASE MNTA-RELATED"/>
    <property type="match status" value="1"/>
</dbReference>
<evidence type="ECO:0000313" key="2">
    <source>
        <dbReference type="EMBL" id="OGG00728.1"/>
    </source>
</evidence>
<dbReference type="CDD" id="cd05403">
    <property type="entry name" value="NT_KNTase_like"/>
    <property type="match status" value="1"/>
</dbReference>
<sequence>MIMITQEQIQNITDTIVRTYQPDKIIVFGSCARGEQNKKSDLDILVISDREKGLPRHKRGLQTRLALPEPGVPTDILFYTHEEVESWREVRLSFVATVLREGRVVYE</sequence>
<dbReference type="EMBL" id="MFIX01000244">
    <property type="protein sequence ID" value="OGG00728.1"/>
    <property type="molecule type" value="Genomic_DNA"/>
</dbReference>
<dbReference type="STRING" id="1817867.A3F83_14655"/>
<accession>A0A1F5YKI9</accession>
<name>A0A1F5YKI9_9BACT</name>
<protein>
    <recommendedName>
        <fullName evidence="1">Polymerase nucleotidyl transferase domain-containing protein</fullName>
    </recommendedName>
</protein>
<evidence type="ECO:0000313" key="3">
    <source>
        <dbReference type="Proteomes" id="UP000179129"/>
    </source>
</evidence>
<feature type="domain" description="Polymerase nucleotidyl transferase" evidence="1">
    <location>
        <begin position="17"/>
        <end position="84"/>
    </location>
</feature>
<dbReference type="GO" id="GO:0016779">
    <property type="term" value="F:nucleotidyltransferase activity"/>
    <property type="evidence" value="ECO:0007669"/>
    <property type="project" value="InterPro"/>
</dbReference>
<dbReference type="Proteomes" id="UP000179129">
    <property type="component" value="Unassembled WGS sequence"/>
</dbReference>